<dbReference type="SUPFAM" id="SSF51735">
    <property type="entry name" value="NAD(P)-binding Rossmann-fold domains"/>
    <property type="match status" value="1"/>
</dbReference>
<dbReference type="Pfam" id="PF13460">
    <property type="entry name" value="NAD_binding_10"/>
    <property type="match status" value="1"/>
</dbReference>
<dbReference type="InterPro" id="IPR036291">
    <property type="entry name" value="NAD(P)-bd_dom_sf"/>
</dbReference>
<proteinExistence type="predicted"/>
<dbReference type="Proteomes" id="UP000199406">
    <property type="component" value="Unassembled WGS sequence"/>
</dbReference>
<accession>A0A1G7MZ00</accession>
<dbReference type="PANTHER" id="PTHR43355">
    <property type="entry name" value="FLAVIN REDUCTASE (NADPH)"/>
    <property type="match status" value="1"/>
</dbReference>
<gene>
    <name evidence="2" type="ORF">SAMN05660662_3006</name>
</gene>
<dbReference type="RefSeq" id="WP_091768156.1">
    <property type="nucleotide sequence ID" value="NZ_FNBT01000005.1"/>
</dbReference>
<dbReference type="EMBL" id="FNBT01000005">
    <property type="protein sequence ID" value="SDF67028.1"/>
    <property type="molecule type" value="Genomic_DNA"/>
</dbReference>
<keyword evidence="3" id="KW-1185">Reference proteome</keyword>
<organism evidence="2 3">
    <name type="scientific">Blastococcus aurantiacus</name>
    <dbReference type="NCBI Taxonomy" id="1550231"/>
    <lineage>
        <taxon>Bacteria</taxon>
        <taxon>Bacillati</taxon>
        <taxon>Actinomycetota</taxon>
        <taxon>Actinomycetes</taxon>
        <taxon>Geodermatophilales</taxon>
        <taxon>Geodermatophilaceae</taxon>
        <taxon>Blastococcus</taxon>
    </lineage>
</organism>
<dbReference type="GO" id="GO:0042602">
    <property type="term" value="F:riboflavin reductase (NADPH) activity"/>
    <property type="evidence" value="ECO:0007669"/>
    <property type="project" value="TreeGrafter"/>
</dbReference>
<dbReference type="STRING" id="1550231.SAMN05660662_3006"/>
<feature type="domain" description="NAD(P)-binding" evidence="1">
    <location>
        <begin position="7"/>
        <end position="201"/>
    </location>
</feature>
<sequence>MKVLVVGATGGSGRAAVTALVADGHEVTALARRASAVLGGQAGVRPVDGDATVAADVDAAVRGQDAVVVALGITESPMRVRLRGPAGTPLDVRSRGTATVVAAMREHGVRRLVVQSSYGVGETRDLLPLSSRLVFALLLKPQIADHEVQEDVVRRSGLDWTLVQPVYLTDGDEPAARSTDGTVEGMKVSRRAVGEVLARLATGADDVGRCVSISGAVPGPVRGHRVVACVR</sequence>
<dbReference type="Gene3D" id="3.40.50.720">
    <property type="entry name" value="NAD(P)-binding Rossmann-like Domain"/>
    <property type="match status" value="1"/>
</dbReference>
<dbReference type="PANTHER" id="PTHR43355:SF2">
    <property type="entry name" value="FLAVIN REDUCTASE (NADPH)"/>
    <property type="match status" value="1"/>
</dbReference>
<evidence type="ECO:0000259" key="1">
    <source>
        <dbReference type="Pfam" id="PF13460"/>
    </source>
</evidence>
<dbReference type="OrthoDB" id="4115876at2"/>
<dbReference type="AlphaFoldDB" id="A0A1G7MZ00"/>
<protein>
    <submittedName>
        <fullName evidence="2">NAD(P)H-binding</fullName>
    </submittedName>
</protein>
<dbReference type="GO" id="GO:0004074">
    <property type="term" value="F:biliverdin reductase [NAD(P)H] activity"/>
    <property type="evidence" value="ECO:0007669"/>
    <property type="project" value="TreeGrafter"/>
</dbReference>
<evidence type="ECO:0000313" key="2">
    <source>
        <dbReference type="EMBL" id="SDF67028.1"/>
    </source>
</evidence>
<reference evidence="3" key="1">
    <citation type="submission" date="2016-10" db="EMBL/GenBank/DDBJ databases">
        <authorList>
            <person name="Varghese N."/>
            <person name="Submissions S."/>
        </authorList>
    </citation>
    <scope>NUCLEOTIDE SEQUENCE [LARGE SCALE GENOMIC DNA]</scope>
    <source>
        <strain evidence="3">DSM 44268</strain>
    </source>
</reference>
<name>A0A1G7MZ00_9ACTN</name>
<evidence type="ECO:0000313" key="3">
    <source>
        <dbReference type="Proteomes" id="UP000199406"/>
    </source>
</evidence>
<dbReference type="InterPro" id="IPR051606">
    <property type="entry name" value="Polyketide_Oxido-like"/>
</dbReference>
<dbReference type="InterPro" id="IPR016040">
    <property type="entry name" value="NAD(P)-bd_dom"/>
</dbReference>